<dbReference type="GO" id="GO:0003677">
    <property type="term" value="F:DNA binding"/>
    <property type="evidence" value="ECO:0007669"/>
    <property type="project" value="UniProtKB-KW"/>
</dbReference>
<dbReference type="PANTHER" id="PTHR46797">
    <property type="entry name" value="HTH-TYPE TRANSCRIPTIONAL REGULATOR"/>
    <property type="match status" value="1"/>
</dbReference>
<dbReference type="InterPro" id="IPR001387">
    <property type="entry name" value="Cro/C1-type_HTH"/>
</dbReference>
<sequence>MPELNLRDIGQRIRDQRELLSYTREDLAEALGVTPKFCSDIELGLKGMSVQTLFNLSHILKITTDYILGGDNTDNNVVAPVVNMLKTCKPEKLEYAKEIIRSFVLAVD</sequence>
<gene>
    <name evidence="3" type="ORF">SDC9_71193</name>
</gene>
<comment type="caution">
    <text evidence="3">The sequence shown here is derived from an EMBL/GenBank/DDBJ whole genome shotgun (WGS) entry which is preliminary data.</text>
</comment>
<dbReference type="PROSITE" id="PS50943">
    <property type="entry name" value="HTH_CROC1"/>
    <property type="match status" value="1"/>
</dbReference>
<keyword evidence="1" id="KW-0238">DNA-binding</keyword>
<dbReference type="SMART" id="SM00530">
    <property type="entry name" value="HTH_XRE"/>
    <property type="match status" value="1"/>
</dbReference>
<protein>
    <recommendedName>
        <fullName evidence="2">HTH cro/C1-type domain-containing protein</fullName>
    </recommendedName>
</protein>
<name>A0A644Y8S7_9ZZZZ</name>
<accession>A0A644Y8S7</accession>
<dbReference type="CDD" id="cd00093">
    <property type="entry name" value="HTH_XRE"/>
    <property type="match status" value="1"/>
</dbReference>
<dbReference type="Pfam" id="PF01381">
    <property type="entry name" value="HTH_3"/>
    <property type="match status" value="1"/>
</dbReference>
<dbReference type="InterPro" id="IPR050807">
    <property type="entry name" value="TransReg_Diox_bact_type"/>
</dbReference>
<reference evidence="3" key="1">
    <citation type="submission" date="2019-08" db="EMBL/GenBank/DDBJ databases">
        <authorList>
            <person name="Kucharzyk K."/>
            <person name="Murdoch R.W."/>
            <person name="Higgins S."/>
            <person name="Loffler F."/>
        </authorList>
    </citation>
    <scope>NUCLEOTIDE SEQUENCE</scope>
</reference>
<dbReference type="InterPro" id="IPR010982">
    <property type="entry name" value="Lambda_DNA-bd_dom_sf"/>
</dbReference>
<dbReference type="GO" id="GO:0003700">
    <property type="term" value="F:DNA-binding transcription factor activity"/>
    <property type="evidence" value="ECO:0007669"/>
    <property type="project" value="TreeGrafter"/>
</dbReference>
<dbReference type="Gene3D" id="1.10.260.40">
    <property type="entry name" value="lambda repressor-like DNA-binding domains"/>
    <property type="match status" value="1"/>
</dbReference>
<evidence type="ECO:0000259" key="2">
    <source>
        <dbReference type="PROSITE" id="PS50943"/>
    </source>
</evidence>
<dbReference type="PANTHER" id="PTHR46797:SF1">
    <property type="entry name" value="METHYLPHOSPHONATE SYNTHASE"/>
    <property type="match status" value="1"/>
</dbReference>
<proteinExistence type="predicted"/>
<evidence type="ECO:0000256" key="1">
    <source>
        <dbReference type="ARBA" id="ARBA00023125"/>
    </source>
</evidence>
<feature type="domain" description="HTH cro/C1-type" evidence="2">
    <location>
        <begin position="13"/>
        <end position="67"/>
    </location>
</feature>
<dbReference type="AlphaFoldDB" id="A0A644Y8S7"/>
<dbReference type="GO" id="GO:0005829">
    <property type="term" value="C:cytosol"/>
    <property type="evidence" value="ECO:0007669"/>
    <property type="project" value="TreeGrafter"/>
</dbReference>
<dbReference type="SUPFAM" id="SSF47413">
    <property type="entry name" value="lambda repressor-like DNA-binding domains"/>
    <property type="match status" value="1"/>
</dbReference>
<evidence type="ECO:0000313" key="3">
    <source>
        <dbReference type="EMBL" id="MPM24709.1"/>
    </source>
</evidence>
<organism evidence="3">
    <name type="scientific">bioreactor metagenome</name>
    <dbReference type="NCBI Taxonomy" id="1076179"/>
    <lineage>
        <taxon>unclassified sequences</taxon>
        <taxon>metagenomes</taxon>
        <taxon>ecological metagenomes</taxon>
    </lineage>
</organism>
<dbReference type="EMBL" id="VSSQ01004325">
    <property type="protein sequence ID" value="MPM24709.1"/>
    <property type="molecule type" value="Genomic_DNA"/>
</dbReference>